<keyword evidence="1" id="KW-0732">Signal</keyword>
<evidence type="ECO:0008006" key="4">
    <source>
        <dbReference type="Google" id="ProtNLM"/>
    </source>
</evidence>
<dbReference type="EMBL" id="BLLK01000069">
    <property type="protein sequence ID" value="GFH60011.1"/>
    <property type="molecule type" value="Genomic_DNA"/>
</dbReference>
<accession>A0AAD3D8T7</accession>
<evidence type="ECO:0000256" key="1">
    <source>
        <dbReference type="SAM" id="SignalP"/>
    </source>
</evidence>
<dbReference type="Gene3D" id="3.90.245.10">
    <property type="entry name" value="Ribonucleoside hydrolase-like"/>
    <property type="match status" value="1"/>
</dbReference>
<dbReference type="Proteomes" id="UP001054902">
    <property type="component" value="Unassembled WGS sequence"/>
</dbReference>
<keyword evidence="3" id="KW-1185">Reference proteome</keyword>
<gene>
    <name evidence="2" type="ORF">CTEN210_16487</name>
</gene>
<feature type="chain" id="PRO_5042238667" description="Inosine/uridine-preferring nucleoside hydrolase domain-containing protein" evidence="1">
    <location>
        <begin position="26"/>
        <end position="467"/>
    </location>
</feature>
<dbReference type="GO" id="GO:0016799">
    <property type="term" value="F:hydrolase activity, hydrolyzing N-glycosyl compounds"/>
    <property type="evidence" value="ECO:0007669"/>
    <property type="project" value="InterPro"/>
</dbReference>
<reference evidence="2 3" key="1">
    <citation type="journal article" date="2021" name="Sci. Rep.">
        <title>The genome of the diatom Chaetoceros tenuissimus carries an ancient integrated fragment of an extant virus.</title>
        <authorList>
            <person name="Hongo Y."/>
            <person name="Kimura K."/>
            <person name="Takaki Y."/>
            <person name="Yoshida Y."/>
            <person name="Baba S."/>
            <person name="Kobayashi G."/>
            <person name="Nagasaki K."/>
            <person name="Hano T."/>
            <person name="Tomaru Y."/>
        </authorList>
    </citation>
    <scope>NUCLEOTIDE SEQUENCE [LARGE SCALE GENOMIC DNA]</scope>
    <source>
        <strain evidence="2 3">NIES-3715</strain>
    </source>
</reference>
<dbReference type="InterPro" id="IPR036452">
    <property type="entry name" value="Ribo_hydro-like"/>
</dbReference>
<protein>
    <recommendedName>
        <fullName evidence="4">Inosine/uridine-preferring nucleoside hydrolase domain-containing protein</fullName>
    </recommendedName>
</protein>
<name>A0AAD3D8T7_9STRA</name>
<evidence type="ECO:0000313" key="2">
    <source>
        <dbReference type="EMBL" id="GFH60011.1"/>
    </source>
</evidence>
<proteinExistence type="predicted"/>
<organism evidence="2 3">
    <name type="scientific">Chaetoceros tenuissimus</name>
    <dbReference type="NCBI Taxonomy" id="426638"/>
    <lineage>
        <taxon>Eukaryota</taxon>
        <taxon>Sar</taxon>
        <taxon>Stramenopiles</taxon>
        <taxon>Ochrophyta</taxon>
        <taxon>Bacillariophyta</taxon>
        <taxon>Coscinodiscophyceae</taxon>
        <taxon>Chaetocerotophycidae</taxon>
        <taxon>Chaetocerotales</taxon>
        <taxon>Chaetocerotaceae</taxon>
        <taxon>Chaetoceros</taxon>
    </lineage>
</organism>
<dbReference type="SUPFAM" id="SSF53590">
    <property type="entry name" value="Nucleoside hydrolase"/>
    <property type="match status" value="1"/>
</dbReference>
<evidence type="ECO:0000313" key="3">
    <source>
        <dbReference type="Proteomes" id="UP001054902"/>
    </source>
</evidence>
<sequence length="467" mass="52635">MKIPKTKIIIQLLLTLSTIVRQSLADSSSKTKHLHLRGSYSHKDHSRLGPKPLIYDTDYGAFIDNIFALGLLENSHDLIDLRYVVTSGDYADLGSSCVGKYLGVTERLDIRVGKGEGSTRLLNSTLNEGNKTISTNVTSTLNEFCNQDGPKAEVDKDGVEEVAAMLERSDRDDWVYLLVGGASTLKTLIQNHPVAASKLSTLVVMAGDWCEYKKYPKLDVKSDAETDRAGSDEMNFILNSEKSPFELVYFAPTDIADKLKGHDYKKVLREARRKTDLVAEASYDFYKALSKASRDDQDFLMKLEAESYNPSFETPPMFGACAVMLLFQFLDHKSCRDRLSVYEFEGIRFNERKGEVLNTFTDIPRAAFSLSPEVFGKRPRSLPPECPFLRVDEYESKVKHILDPVNLRVEKKASFHVALGFVTHLAKESFYAEMAERMAGTYPIMKGKKAMTVKCYKKGKSFFKTYL</sequence>
<comment type="caution">
    <text evidence="2">The sequence shown here is derived from an EMBL/GenBank/DDBJ whole genome shotgun (WGS) entry which is preliminary data.</text>
</comment>
<feature type="signal peptide" evidence="1">
    <location>
        <begin position="1"/>
        <end position="25"/>
    </location>
</feature>
<dbReference type="AlphaFoldDB" id="A0AAD3D8T7"/>